<dbReference type="InterPro" id="IPR008942">
    <property type="entry name" value="ENTH_VHS"/>
</dbReference>
<dbReference type="Gene3D" id="1.25.40.90">
    <property type="match status" value="1"/>
</dbReference>
<evidence type="ECO:0000313" key="8">
    <source>
        <dbReference type="EMBL" id="KAJ1531952.1"/>
    </source>
</evidence>
<dbReference type="GO" id="GO:0006897">
    <property type="term" value="P:endocytosis"/>
    <property type="evidence" value="ECO:0007669"/>
    <property type="project" value="InterPro"/>
</dbReference>
<evidence type="ECO:0000313" key="9">
    <source>
        <dbReference type="Proteomes" id="UP001075354"/>
    </source>
</evidence>
<dbReference type="FunFam" id="1.20.1410.10:FF:000006">
    <property type="entry name" value="Huntingtin interacting protein"/>
    <property type="match status" value="1"/>
</dbReference>
<organism evidence="8 9">
    <name type="scientific">Megalurothrips usitatus</name>
    <name type="common">bean blossom thrips</name>
    <dbReference type="NCBI Taxonomy" id="439358"/>
    <lineage>
        <taxon>Eukaryota</taxon>
        <taxon>Metazoa</taxon>
        <taxon>Ecdysozoa</taxon>
        <taxon>Arthropoda</taxon>
        <taxon>Hexapoda</taxon>
        <taxon>Insecta</taxon>
        <taxon>Pterygota</taxon>
        <taxon>Neoptera</taxon>
        <taxon>Paraneoptera</taxon>
        <taxon>Thysanoptera</taxon>
        <taxon>Terebrantia</taxon>
        <taxon>Thripoidea</taxon>
        <taxon>Thripidae</taxon>
        <taxon>Megalurothrips</taxon>
    </lineage>
</organism>
<dbReference type="CDD" id="cd17006">
    <property type="entry name" value="ANTH_N_HIP1_like"/>
    <property type="match status" value="1"/>
</dbReference>
<dbReference type="GO" id="GO:0080025">
    <property type="term" value="F:phosphatidylinositol-3,5-bisphosphate binding"/>
    <property type="evidence" value="ECO:0007669"/>
    <property type="project" value="TreeGrafter"/>
</dbReference>
<dbReference type="GO" id="GO:0051015">
    <property type="term" value="F:actin filament binding"/>
    <property type="evidence" value="ECO:0007669"/>
    <property type="project" value="TreeGrafter"/>
</dbReference>
<dbReference type="InterPro" id="IPR002558">
    <property type="entry name" value="ILWEQ_dom"/>
</dbReference>
<sequence>MASISLPRVLQPRKSSLELERENFEKFQQVSITKAVNSIECPVKEKHVRSAIIGTFQDKSAQTFWDCVKRLPLEGNRIVAWKFCHVLHKVLREGHESVVPLSQKHKERIRNLGKLWGHLKESYGKLIQQYSQLLIVKLDFHRRNPRFPGNLEVSREELDAIGDNNVNTYFEMAVEMFDYMDEILALQSAIFGSLDMSRSNSMTSCGQCRLAPLIPCIQDSSQLYDYCVKILFKLHLELPPDTLQGHRDRFMKQFKDLKQFYLNANTLQYFRNLIHIPPLPEKPPNFLIQSEFLGYVTPVVRLPVELEQSEADASDFVDVSDAGSPSESLSGDLVDLSFPQPAPAAPPDEWVQRMEFLHQENTKLRQDHHVIAERLNMRIGDLETALATKDSELLQERQLRDNLMQQTSLSDKSEEAEKFFYSLTLGRAKAFEDKFNKLKEVYSKLREEHIQLLRQKADVDKQLVGIQKASEEAEKRKEEVEAQLSDMFADHDKVLELTKEIERLRKELQETHLRNEEQQHTLTQEIEKSKQELQEMHLRTQQQQHTLTQETVAFVKEAESIVERSIHEVDNPAISAITCTPDYLSSLAGPLRESVAQLPDLCPGSSEAARSDWFSFEKLICHVIRTSHLSAAYVLHAKATSNTSPDIELGENMAEKCKALGGCVLAVLNSVRDESQSHNVKKLVNSVLNSMDELGSLVERLTGHLKGDSVEIIGDMVETELSNMDKAIEEAANRIAEILSKSRARDSGIKLEVNEKILDTCTSLMLAIRILVQKARLLQAEIVSKGKGTATAKEFYKRNHQWTEGLISAAKAVAMGAKFLLTAADKVVSGEGKLESLIVASQEVAASTAQLVVASRVKASRDSANLTALSQASRGVTQATGQVVATAKDCSQLIEENEELDVSGLSLLQAKRLEMDCQVKVLELEASLQHERQRLAALRRQHYQLAGDVEGWEIMVSC</sequence>
<dbReference type="Pfam" id="PF01608">
    <property type="entry name" value="I_LWEQ"/>
    <property type="match status" value="1"/>
</dbReference>
<dbReference type="SUPFAM" id="SSF109885">
    <property type="entry name" value="I/LWEQ domain"/>
    <property type="match status" value="1"/>
</dbReference>
<keyword evidence="5" id="KW-0175">Coiled coil</keyword>
<feature type="coiled-coil region" evidence="5">
    <location>
        <begin position="428"/>
        <end position="539"/>
    </location>
</feature>
<dbReference type="GO" id="GO:0035615">
    <property type="term" value="F:clathrin adaptor activity"/>
    <property type="evidence" value="ECO:0007669"/>
    <property type="project" value="TreeGrafter"/>
</dbReference>
<dbReference type="InterPro" id="IPR011417">
    <property type="entry name" value="ANTH_dom"/>
</dbReference>
<dbReference type="SUPFAM" id="SSF48464">
    <property type="entry name" value="ENTH/VHS domain"/>
    <property type="match status" value="1"/>
</dbReference>
<dbReference type="SMART" id="SM00307">
    <property type="entry name" value="ILWEQ"/>
    <property type="match status" value="1"/>
</dbReference>
<dbReference type="PROSITE" id="PS50945">
    <property type="entry name" value="I_LWEQ"/>
    <property type="match status" value="1"/>
</dbReference>
<evidence type="ECO:0000256" key="3">
    <source>
        <dbReference type="ARBA" id="ARBA00022490"/>
    </source>
</evidence>
<dbReference type="Pfam" id="PF07651">
    <property type="entry name" value="ANTH"/>
    <property type="match status" value="1"/>
</dbReference>
<dbReference type="AlphaFoldDB" id="A0AAV7Y5R1"/>
<evidence type="ECO:0000256" key="5">
    <source>
        <dbReference type="SAM" id="Coils"/>
    </source>
</evidence>
<gene>
    <name evidence="8" type="ORF">ONE63_000590</name>
</gene>
<keyword evidence="3" id="KW-0963">Cytoplasm</keyword>
<comment type="similarity">
    <text evidence="2">Belongs to the SLA2 family.</text>
</comment>
<dbReference type="GO" id="GO:0048268">
    <property type="term" value="P:clathrin coat assembly"/>
    <property type="evidence" value="ECO:0007669"/>
    <property type="project" value="TreeGrafter"/>
</dbReference>
<proteinExistence type="inferred from homology"/>
<evidence type="ECO:0000256" key="1">
    <source>
        <dbReference type="ARBA" id="ARBA00004496"/>
    </source>
</evidence>
<evidence type="ECO:0008006" key="10">
    <source>
        <dbReference type="Google" id="ProtNLM"/>
    </source>
</evidence>
<dbReference type="PANTHER" id="PTHR10407:SF15">
    <property type="entry name" value="HUNTINGTIN INTERACTING PROTEIN 1"/>
    <property type="match status" value="1"/>
</dbReference>
<keyword evidence="4" id="KW-0009">Actin-binding</keyword>
<comment type="subcellular location">
    <subcellularLocation>
        <location evidence="1">Cytoplasm</location>
    </subcellularLocation>
</comment>
<dbReference type="FunFam" id="1.25.40.90:FF:000012">
    <property type="entry name" value="Huntingtin interacting protein 1-related"/>
    <property type="match status" value="1"/>
</dbReference>
<dbReference type="InterPro" id="IPR030224">
    <property type="entry name" value="Sla2_fam"/>
</dbReference>
<evidence type="ECO:0000259" key="6">
    <source>
        <dbReference type="PROSITE" id="PS50942"/>
    </source>
</evidence>
<dbReference type="EMBL" id="JAPTSV010000001">
    <property type="protein sequence ID" value="KAJ1531952.1"/>
    <property type="molecule type" value="Genomic_DNA"/>
</dbReference>
<name>A0AAV7Y5R1_9NEOP</name>
<evidence type="ECO:0000256" key="2">
    <source>
        <dbReference type="ARBA" id="ARBA00010135"/>
    </source>
</evidence>
<dbReference type="SMART" id="SM00273">
    <property type="entry name" value="ENTH"/>
    <property type="match status" value="1"/>
</dbReference>
<accession>A0AAV7Y5R1</accession>
<dbReference type="GO" id="GO:0030136">
    <property type="term" value="C:clathrin-coated vesicle"/>
    <property type="evidence" value="ECO:0007669"/>
    <property type="project" value="TreeGrafter"/>
</dbReference>
<feature type="domain" description="ENTH" evidence="6">
    <location>
        <begin position="20"/>
        <end position="148"/>
    </location>
</feature>
<evidence type="ECO:0000259" key="7">
    <source>
        <dbReference type="PROSITE" id="PS50945"/>
    </source>
</evidence>
<dbReference type="InterPro" id="IPR013809">
    <property type="entry name" value="ENTH"/>
</dbReference>
<feature type="domain" description="I/LWEQ" evidence="7">
    <location>
        <begin position="705"/>
        <end position="946"/>
    </location>
</feature>
<dbReference type="Proteomes" id="UP001075354">
    <property type="component" value="Chromosome 1"/>
</dbReference>
<dbReference type="Gene3D" id="1.20.5.1700">
    <property type="match status" value="1"/>
</dbReference>
<dbReference type="PANTHER" id="PTHR10407">
    <property type="entry name" value="HUNTINGTIN INTERACTING PROTEIN 1"/>
    <property type="match status" value="1"/>
</dbReference>
<dbReference type="GO" id="GO:0007015">
    <property type="term" value="P:actin filament organization"/>
    <property type="evidence" value="ECO:0007669"/>
    <property type="project" value="TreeGrafter"/>
</dbReference>
<keyword evidence="9" id="KW-1185">Reference proteome</keyword>
<dbReference type="InterPro" id="IPR035964">
    <property type="entry name" value="I/LWEQ_dom_sf"/>
</dbReference>
<dbReference type="PROSITE" id="PS50942">
    <property type="entry name" value="ENTH"/>
    <property type="match status" value="1"/>
</dbReference>
<reference evidence="8" key="1">
    <citation type="submission" date="2022-12" db="EMBL/GenBank/DDBJ databases">
        <title>Chromosome-level genome assembly of the bean flower thrips Megalurothrips usitatus.</title>
        <authorList>
            <person name="Ma L."/>
            <person name="Liu Q."/>
            <person name="Li H."/>
            <person name="Cai W."/>
        </authorList>
    </citation>
    <scope>NUCLEOTIDE SEQUENCE</scope>
    <source>
        <strain evidence="8">Cailab_2022a</strain>
    </source>
</reference>
<dbReference type="Gene3D" id="1.20.1410.10">
    <property type="entry name" value="I/LWEQ domain"/>
    <property type="match status" value="1"/>
</dbReference>
<evidence type="ECO:0000256" key="4">
    <source>
        <dbReference type="ARBA" id="ARBA00023203"/>
    </source>
</evidence>
<dbReference type="GO" id="GO:0043325">
    <property type="term" value="F:phosphatidylinositol-3,4-bisphosphate binding"/>
    <property type="evidence" value="ECO:0007669"/>
    <property type="project" value="TreeGrafter"/>
</dbReference>
<dbReference type="GO" id="GO:0030864">
    <property type="term" value="C:cortical actin cytoskeleton"/>
    <property type="evidence" value="ECO:0007669"/>
    <property type="project" value="TreeGrafter"/>
</dbReference>
<protein>
    <recommendedName>
        <fullName evidence="10">Huntingtin-interacting protein 1</fullName>
    </recommendedName>
</protein>
<dbReference type="GO" id="GO:0032051">
    <property type="term" value="F:clathrin light chain binding"/>
    <property type="evidence" value="ECO:0007669"/>
    <property type="project" value="TreeGrafter"/>
</dbReference>
<comment type="caution">
    <text evidence="8">The sequence shown here is derived from an EMBL/GenBank/DDBJ whole genome shotgun (WGS) entry which is preliminary data.</text>
</comment>